<dbReference type="PANTHER" id="PTHR36437:SF2">
    <property type="entry name" value="GLYOXALASE_BLEOMYCIN RESISTANCE PROTEIN_DIOXYGENASE"/>
    <property type="match status" value="1"/>
</dbReference>
<proteinExistence type="predicted"/>
<dbReference type="Gene3D" id="3.10.180.10">
    <property type="entry name" value="2,3-Dihydroxybiphenyl 1,2-Dioxygenase, domain 1"/>
    <property type="match status" value="1"/>
</dbReference>
<dbReference type="RefSeq" id="WP_120109866.1">
    <property type="nucleotide sequence ID" value="NZ_QXQB01000002.1"/>
</dbReference>
<evidence type="ECO:0000313" key="2">
    <source>
        <dbReference type="EMBL" id="RJX39978.1"/>
    </source>
</evidence>
<dbReference type="SUPFAM" id="SSF54593">
    <property type="entry name" value="Glyoxalase/Bleomycin resistance protein/Dihydroxybiphenyl dioxygenase"/>
    <property type="match status" value="1"/>
</dbReference>
<dbReference type="InterPro" id="IPR037523">
    <property type="entry name" value="VOC_core"/>
</dbReference>
<dbReference type="Proteomes" id="UP000267798">
    <property type="component" value="Unassembled WGS sequence"/>
</dbReference>
<organism evidence="2 3">
    <name type="scientific">Paenibacillus pinisoli</name>
    <dbReference type="NCBI Taxonomy" id="1276110"/>
    <lineage>
        <taxon>Bacteria</taxon>
        <taxon>Bacillati</taxon>
        <taxon>Bacillota</taxon>
        <taxon>Bacilli</taxon>
        <taxon>Bacillales</taxon>
        <taxon>Paenibacillaceae</taxon>
        <taxon>Paenibacillus</taxon>
    </lineage>
</organism>
<feature type="domain" description="VOC" evidence="1">
    <location>
        <begin position="4"/>
        <end position="128"/>
    </location>
</feature>
<evidence type="ECO:0000313" key="3">
    <source>
        <dbReference type="Proteomes" id="UP000267798"/>
    </source>
</evidence>
<protein>
    <submittedName>
        <fullName evidence="2">Glyoxalase</fullName>
    </submittedName>
</protein>
<comment type="caution">
    <text evidence="2">The sequence shown here is derived from an EMBL/GenBank/DDBJ whole genome shotgun (WGS) entry which is preliminary data.</text>
</comment>
<keyword evidence="3" id="KW-1185">Reference proteome</keyword>
<dbReference type="OrthoDB" id="9794917at2"/>
<evidence type="ECO:0000259" key="1">
    <source>
        <dbReference type="PROSITE" id="PS51819"/>
    </source>
</evidence>
<dbReference type="PANTHER" id="PTHR36437">
    <property type="entry name" value="GLYOXALASE/BLEOMYCIN RESISTANCE PROTEIN/DIOXYGENASE"/>
    <property type="match status" value="1"/>
</dbReference>
<reference evidence="2 3" key="1">
    <citation type="submission" date="2018-09" db="EMBL/GenBank/DDBJ databases">
        <title>Paenibacillus aracenensis nov. sp. isolated from a cave in southern Spain.</title>
        <authorList>
            <person name="Jurado V."/>
            <person name="Gutierrez-Patricio S."/>
            <person name="Gonzalez-Pimentel J.L."/>
            <person name="Miller A.Z."/>
            <person name="Laiz L."/>
            <person name="Saiz-Jimenez C."/>
        </authorList>
    </citation>
    <scope>NUCLEOTIDE SEQUENCE [LARGE SCALE GENOMIC DNA]</scope>
    <source>
        <strain evidence="2 3">JCM 19203</strain>
    </source>
</reference>
<name>A0A3A6PL01_9BACL</name>
<sequence length="129" mass="14465">MITNAAQITVFVKNQEEAKSFYIEKLGFVICADIELGPGWSYLTVAPNRDNQTMIELVQADTPERQSLIGRQAADQILIMFLSNDIHSDYNEMKARGVVFHGEPNRVPGGWGVGFQDLDGNLFDLYQPD</sequence>
<dbReference type="Pfam" id="PF00903">
    <property type="entry name" value="Glyoxalase"/>
    <property type="match status" value="1"/>
</dbReference>
<dbReference type="EMBL" id="QXQB01000002">
    <property type="protein sequence ID" value="RJX39978.1"/>
    <property type="molecule type" value="Genomic_DNA"/>
</dbReference>
<dbReference type="AlphaFoldDB" id="A0A3A6PL01"/>
<dbReference type="PROSITE" id="PS51819">
    <property type="entry name" value="VOC"/>
    <property type="match status" value="1"/>
</dbReference>
<accession>A0A3A6PL01</accession>
<dbReference type="InterPro" id="IPR004360">
    <property type="entry name" value="Glyas_Fos-R_dOase_dom"/>
</dbReference>
<gene>
    <name evidence="2" type="ORF">D3P09_11385</name>
</gene>
<dbReference type="InterPro" id="IPR029068">
    <property type="entry name" value="Glyas_Bleomycin-R_OHBP_Dase"/>
</dbReference>